<keyword evidence="1" id="KW-0808">Transferase</keyword>
<gene>
    <name evidence="1" type="ORF">SAMN05661077_2094</name>
</gene>
<dbReference type="OrthoDB" id="9807580at2"/>
<dbReference type="InterPro" id="IPR008949">
    <property type="entry name" value="Isoprenoid_synthase_dom_sf"/>
</dbReference>
<dbReference type="EMBL" id="FMUN01000005">
    <property type="protein sequence ID" value="SCY42200.1"/>
    <property type="molecule type" value="Genomic_DNA"/>
</dbReference>
<reference evidence="2" key="1">
    <citation type="submission" date="2016-10" db="EMBL/GenBank/DDBJ databases">
        <authorList>
            <person name="Varghese N."/>
        </authorList>
    </citation>
    <scope>NUCLEOTIDE SEQUENCE [LARGE SCALE GENOMIC DNA]</scope>
    <source>
        <strain evidence="2">HL 19</strain>
    </source>
</reference>
<dbReference type="Pfam" id="PF00494">
    <property type="entry name" value="SQS_PSY"/>
    <property type="match status" value="1"/>
</dbReference>
<dbReference type="Proteomes" id="UP000183104">
    <property type="component" value="Unassembled WGS sequence"/>
</dbReference>
<dbReference type="AlphaFoldDB" id="A0A1G5FTU1"/>
<dbReference type="SFLD" id="SFLDS00005">
    <property type="entry name" value="Isoprenoid_Synthase_Type_I"/>
    <property type="match status" value="1"/>
</dbReference>
<dbReference type="PANTHER" id="PTHR31480">
    <property type="entry name" value="BIFUNCTIONAL LYCOPENE CYCLASE/PHYTOENE SYNTHASE"/>
    <property type="match status" value="1"/>
</dbReference>
<proteinExistence type="predicted"/>
<accession>A0A1G5FTU1</accession>
<organism evidence="1 2">
    <name type="scientific">Thiohalorhabdus denitrificans</name>
    <dbReference type="NCBI Taxonomy" id="381306"/>
    <lineage>
        <taxon>Bacteria</taxon>
        <taxon>Pseudomonadati</taxon>
        <taxon>Pseudomonadota</taxon>
        <taxon>Gammaproteobacteria</taxon>
        <taxon>Thiohalorhabdales</taxon>
        <taxon>Thiohalorhabdaceae</taxon>
        <taxon>Thiohalorhabdus</taxon>
    </lineage>
</organism>
<name>A0A1G5FTU1_9GAMM</name>
<dbReference type="SFLD" id="SFLDG01018">
    <property type="entry name" value="Squalene/Phytoene_Synthase_Lik"/>
    <property type="match status" value="1"/>
</dbReference>
<sequence>MPISGRRRAISDNSAEYARLEEAPDPKELLDVLARSFALTLRLLPPAMGDHFARAYLFARAADTVADTDAVDPAARLRVLETLEDTATRLARGEPVTLEPAPLGPGGGPQERTLLERLPDVARWVSEMEVPARKRAGEVAVTLIGAMREDLGRFAEAGERVVALPDEPALEDYLYGNAGCVGGYWAKELAATSHRITGLDLQNMEQAGVRLGKALQRVNVLRDLAKDIRQGRCYLPESSLSAHGLEPRDLFFPDAHGPLRPLLDAQIAAAHADLEAGLEFFHHLPHRWLRRRAAAALPAVLAKRTLDRIEAQPERLLDAQDTIKVPRGEVYRILLRLLLLPPSDRGLARMVRGRRRR</sequence>
<dbReference type="SUPFAM" id="SSF48576">
    <property type="entry name" value="Terpenoid synthases"/>
    <property type="match status" value="1"/>
</dbReference>
<evidence type="ECO:0000313" key="2">
    <source>
        <dbReference type="Proteomes" id="UP000183104"/>
    </source>
</evidence>
<keyword evidence="2" id="KW-1185">Reference proteome</keyword>
<protein>
    <submittedName>
        <fullName evidence="1">Farnesyl-diphosphate farnesyltransferase</fullName>
    </submittedName>
</protein>
<dbReference type="InterPro" id="IPR002060">
    <property type="entry name" value="Squ/phyt_synthse"/>
</dbReference>
<evidence type="ECO:0000313" key="1">
    <source>
        <dbReference type="EMBL" id="SCY42200.1"/>
    </source>
</evidence>
<dbReference type="GO" id="GO:0016765">
    <property type="term" value="F:transferase activity, transferring alkyl or aryl (other than methyl) groups"/>
    <property type="evidence" value="ECO:0007669"/>
    <property type="project" value="UniProtKB-ARBA"/>
</dbReference>
<dbReference type="Gene3D" id="1.10.600.10">
    <property type="entry name" value="Farnesyl Diphosphate Synthase"/>
    <property type="match status" value="1"/>
</dbReference>
<dbReference type="RefSeq" id="WP_074471388.1">
    <property type="nucleotide sequence ID" value="NZ_FMUN01000005.1"/>
</dbReference>